<sequence>MPEFDLRGMKAAKYNYSKATKKITYGEVVDMGEAMTANLEMKFAEGRIYAESSLSEYMKKCTGMTTSVGVKYLPDDCQKLLFGFYELSRSVGSGSPKTIKSMTAGRTSTGQYVGHGFYSPDMIDGVEKFTAVFVHKTLFGPPSKTLQTMGESITFNTPTTSGESLVDDLGHLHEWYSFDTEADAIAWLAACFTTEPTVVAEGS</sequence>
<organism evidence="1">
    <name type="scientific">Myoviridae sp. ctKFg29</name>
    <dbReference type="NCBI Taxonomy" id="2827675"/>
    <lineage>
        <taxon>Viruses</taxon>
        <taxon>Duplodnaviria</taxon>
        <taxon>Heunggongvirae</taxon>
        <taxon>Uroviricota</taxon>
        <taxon>Caudoviricetes</taxon>
    </lineage>
</organism>
<reference evidence="1" key="1">
    <citation type="journal article" date="2021" name="Proc. Natl. Acad. Sci. U.S.A.">
        <title>A Catalog of Tens of Thousands of Viruses from Human Metagenomes Reveals Hidden Associations with Chronic Diseases.</title>
        <authorList>
            <person name="Tisza M.J."/>
            <person name="Buck C.B."/>
        </authorList>
    </citation>
    <scope>NUCLEOTIDE SEQUENCE</scope>
    <source>
        <strain evidence="1">CtKFg29</strain>
    </source>
</reference>
<name>A0A8S5RXJ4_9CAUD</name>
<accession>A0A8S5RXJ4</accession>
<protein>
    <submittedName>
        <fullName evidence="1">Tail tube protein</fullName>
    </submittedName>
</protein>
<evidence type="ECO:0000313" key="1">
    <source>
        <dbReference type="EMBL" id="DAF43476.1"/>
    </source>
</evidence>
<proteinExistence type="predicted"/>
<dbReference type="EMBL" id="BK032507">
    <property type="protein sequence ID" value="DAF43476.1"/>
    <property type="molecule type" value="Genomic_DNA"/>
</dbReference>